<dbReference type="GeneID" id="113399538"/>
<dbReference type="GO" id="GO:0006508">
    <property type="term" value="P:proteolysis"/>
    <property type="evidence" value="ECO:0007669"/>
    <property type="project" value="UniProtKB-KW"/>
</dbReference>
<dbReference type="Proteomes" id="UP001652626">
    <property type="component" value="Chromosome 25"/>
</dbReference>
<dbReference type="PROSITE" id="PS50240">
    <property type="entry name" value="TRYPSIN_DOM"/>
    <property type="match status" value="1"/>
</dbReference>
<dbReference type="InterPro" id="IPR001254">
    <property type="entry name" value="Trypsin_dom"/>
</dbReference>
<evidence type="ECO:0000256" key="4">
    <source>
        <dbReference type="ARBA" id="ARBA00023157"/>
    </source>
</evidence>
<dbReference type="SMART" id="SM00020">
    <property type="entry name" value="Tryp_SPc"/>
    <property type="match status" value="1"/>
</dbReference>
<evidence type="ECO:0000256" key="2">
    <source>
        <dbReference type="ARBA" id="ARBA00022801"/>
    </source>
</evidence>
<dbReference type="InterPro" id="IPR009003">
    <property type="entry name" value="Peptidase_S1_PA"/>
</dbReference>
<dbReference type="OMA" id="WGAKEHS"/>
<keyword evidence="3" id="KW-0720">Serine protease</keyword>
<dbReference type="Pfam" id="PF00089">
    <property type="entry name" value="Trypsin"/>
    <property type="match status" value="1"/>
</dbReference>
<keyword evidence="2" id="KW-0378">Hydrolase</keyword>
<organism evidence="7 8">
    <name type="scientific">Vanessa tameamea</name>
    <name type="common">Kamehameha butterfly</name>
    <dbReference type="NCBI Taxonomy" id="334116"/>
    <lineage>
        <taxon>Eukaryota</taxon>
        <taxon>Metazoa</taxon>
        <taxon>Ecdysozoa</taxon>
        <taxon>Arthropoda</taxon>
        <taxon>Hexapoda</taxon>
        <taxon>Insecta</taxon>
        <taxon>Pterygota</taxon>
        <taxon>Neoptera</taxon>
        <taxon>Endopterygota</taxon>
        <taxon>Lepidoptera</taxon>
        <taxon>Glossata</taxon>
        <taxon>Ditrysia</taxon>
        <taxon>Papilionoidea</taxon>
        <taxon>Nymphalidae</taxon>
        <taxon>Nymphalinae</taxon>
        <taxon>Vanessa</taxon>
    </lineage>
</organism>
<keyword evidence="1" id="KW-0645">Protease</keyword>
<keyword evidence="7" id="KW-1185">Reference proteome</keyword>
<name>A0A8B8IE42_VANTA</name>
<dbReference type="Gene3D" id="2.40.10.10">
    <property type="entry name" value="Trypsin-like serine proteases"/>
    <property type="match status" value="1"/>
</dbReference>
<evidence type="ECO:0000313" key="7">
    <source>
        <dbReference type="Proteomes" id="UP001652626"/>
    </source>
</evidence>
<evidence type="ECO:0000256" key="1">
    <source>
        <dbReference type="ARBA" id="ARBA00022670"/>
    </source>
</evidence>
<dbReference type="AlphaFoldDB" id="A0A8B8IE42"/>
<gene>
    <name evidence="8" type="primary">LOC113399538</name>
</gene>
<dbReference type="InterPro" id="IPR050430">
    <property type="entry name" value="Peptidase_S1"/>
</dbReference>
<feature type="chain" id="PRO_5047474779" evidence="5">
    <location>
        <begin position="23"/>
        <end position="731"/>
    </location>
</feature>
<protein>
    <submittedName>
        <fullName evidence="8">Uncharacterized protein LOC113399538</fullName>
    </submittedName>
</protein>
<keyword evidence="4" id="KW-1015">Disulfide bond</keyword>
<dbReference type="RefSeq" id="XP_026494471.2">
    <property type="nucleotide sequence ID" value="XM_026638686.2"/>
</dbReference>
<dbReference type="OrthoDB" id="6380398at2759"/>
<reference evidence="8" key="1">
    <citation type="submission" date="2025-08" db="UniProtKB">
        <authorList>
            <consortium name="RefSeq"/>
        </authorList>
    </citation>
    <scope>IDENTIFICATION</scope>
    <source>
        <tissue evidence="8">Whole body</tissue>
    </source>
</reference>
<dbReference type="PANTHER" id="PTHR24276:SF91">
    <property type="entry name" value="AT26814P-RELATED"/>
    <property type="match status" value="1"/>
</dbReference>
<proteinExistence type="predicted"/>
<dbReference type="InterPro" id="IPR043504">
    <property type="entry name" value="Peptidase_S1_PA_chymotrypsin"/>
</dbReference>
<dbReference type="GO" id="GO:0004252">
    <property type="term" value="F:serine-type endopeptidase activity"/>
    <property type="evidence" value="ECO:0007669"/>
    <property type="project" value="InterPro"/>
</dbReference>
<evidence type="ECO:0000256" key="5">
    <source>
        <dbReference type="SAM" id="SignalP"/>
    </source>
</evidence>
<evidence type="ECO:0000313" key="8">
    <source>
        <dbReference type="RefSeq" id="XP_026494471.2"/>
    </source>
</evidence>
<dbReference type="CDD" id="cd00190">
    <property type="entry name" value="Tryp_SPc"/>
    <property type="match status" value="1"/>
</dbReference>
<accession>A0A8B8IE42</accession>
<evidence type="ECO:0000259" key="6">
    <source>
        <dbReference type="PROSITE" id="PS50240"/>
    </source>
</evidence>
<evidence type="ECO:0000256" key="3">
    <source>
        <dbReference type="ARBA" id="ARBA00022825"/>
    </source>
</evidence>
<feature type="domain" description="Peptidase S1" evidence="6">
    <location>
        <begin position="204"/>
        <end position="445"/>
    </location>
</feature>
<dbReference type="SUPFAM" id="SSF50494">
    <property type="entry name" value="Trypsin-like serine proteases"/>
    <property type="match status" value="1"/>
</dbReference>
<feature type="signal peptide" evidence="5">
    <location>
        <begin position="1"/>
        <end position="22"/>
    </location>
</feature>
<sequence length="731" mass="83441">MVSVNMIIFSFIVLELPDLSHNLVELEGENHKKVVTDTIIHHTINNLFRTLKLNKVSKQASLNEYDTLHQYFTTLTLQDYEYLNEIIKLTRVSNKNEEDSLIAIINNVLEEDNSKTLQNEIEINKDSNVANFIELFLSNLQQLKKELNVDKDYVNINADVLELLKDPKIKLMNVSNIDSRLHKSKENDIISSDNEFWEPSGRRIFKGERTKIKYFPFMATIQIFNNFQCAGSIIKSDLIITAASCLQIAWNNRFFRENPAFLSVRVGSSFYNGGGEVIPILEIYFYPGYNPKTLKDNLCLLRLTRHLKFRQRQKNIKKIDFDRNEFKLPLNTPGITVVGWGAKEHSSIIGNPWKNKLSEAVLDFYPLRECQEVYSRQYVTKNNFCAGFFSRGGGACNRDVGGPGILYGKLLGVISFGSPVCGMPDAPTVFTKLGYYSDWIEDIMEQYVPVFKKRTTLKPTHDPHKGPIRYIPPKPTTFKIPPITGKIMTPIPISQIDSQLRIIDENVFKDFLAVMFNSKEIKEYKDILKDDENVLKDYVAYDKDIVETVADTIYSVTESQNIVEPHTSVLDGSVDSESGKNNIDTAYTVMGLEKNLYKDDFGEEVSKIIDNVDLEKIVKEEVMVPLKKEKSPKSKSDYEIKGAKKIVVSDDENNINVKIISNDKTKNKKVEGMSIPTNIFEDLTRAQEDVNDVLPESVLYELLSEVIRDEVGNINIKSCMCFIIKILLING</sequence>
<dbReference type="PANTHER" id="PTHR24276">
    <property type="entry name" value="POLYSERASE-RELATED"/>
    <property type="match status" value="1"/>
</dbReference>
<keyword evidence="5" id="KW-0732">Signal</keyword>